<dbReference type="Gene3D" id="1.25.40.10">
    <property type="entry name" value="Tetratricopeptide repeat domain"/>
    <property type="match status" value="2"/>
</dbReference>
<feature type="transmembrane region" description="Helical" evidence="2">
    <location>
        <begin position="6"/>
        <end position="31"/>
    </location>
</feature>
<organism evidence="3 4">
    <name type="scientific">Paenibacillus abyssi</name>
    <dbReference type="NCBI Taxonomy" id="1340531"/>
    <lineage>
        <taxon>Bacteria</taxon>
        <taxon>Bacillati</taxon>
        <taxon>Bacillota</taxon>
        <taxon>Bacilli</taxon>
        <taxon>Bacillales</taxon>
        <taxon>Paenibacillaceae</taxon>
        <taxon>Paenibacillus</taxon>
    </lineage>
</organism>
<dbReference type="AlphaFoldDB" id="A0A917CU94"/>
<feature type="repeat" description="TPR" evidence="1">
    <location>
        <begin position="100"/>
        <end position="133"/>
    </location>
</feature>
<dbReference type="PANTHER" id="PTHR12558">
    <property type="entry name" value="CELL DIVISION CYCLE 16,23,27"/>
    <property type="match status" value="1"/>
</dbReference>
<reference evidence="3" key="2">
    <citation type="submission" date="2020-09" db="EMBL/GenBank/DDBJ databases">
        <authorList>
            <person name="Sun Q."/>
            <person name="Zhou Y."/>
        </authorList>
    </citation>
    <scope>NUCLEOTIDE SEQUENCE</scope>
    <source>
        <strain evidence="3">CGMCC 1.12987</strain>
    </source>
</reference>
<accession>A0A917CU94</accession>
<evidence type="ECO:0000256" key="1">
    <source>
        <dbReference type="PROSITE-ProRule" id="PRU00339"/>
    </source>
</evidence>
<keyword evidence="2" id="KW-1133">Transmembrane helix</keyword>
<keyword evidence="4" id="KW-1185">Reference proteome</keyword>
<keyword evidence="1" id="KW-0802">TPR repeat</keyword>
<sequence length="223" mass="26156">MSKFLLFPLLWWIFGNPFVAIIVLLVILYFLDRRFIGLSPSLVKPLRRRSQIAKLRQQLLLNPNDITAKQDIARLLIEKKSYREARKWLESVGNVMEHSAEYWDDLGTVYLHTGDKARGEEAIQRAVAINPRVKYGQPYLRLAALHSKSDADRAIRYLDEFRTIHSSSCEAYYRLGEIYKLLGRTEEAKQAFGEALLIYRSLPKYKKRQERKWAIRSLIRKLS</sequence>
<dbReference type="InterPro" id="IPR019734">
    <property type="entry name" value="TPR_rpt"/>
</dbReference>
<gene>
    <name evidence="3" type="ORF">GCM10010916_14560</name>
</gene>
<dbReference type="EMBL" id="BMGR01000004">
    <property type="protein sequence ID" value="GGF98404.1"/>
    <property type="molecule type" value="Genomic_DNA"/>
</dbReference>
<evidence type="ECO:0000256" key="2">
    <source>
        <dbReference type="SAM" id="Phobius"/>
    </source>
</evidence>
<evidence type="ECO:0000313" key="3">
    <source>
        <dbReference type="EMBL" id="GGF98404.1"/>
    </source>
</evidence>
<dbReference type="SUPFAM" id="SSF48452">
    <property type="entry name" value="TPR-like"/>
    <property type="match status" value="1"/>
</dbReference>
<name>A0A917CU94_9BACL</name>
<protein>
    <recommendedName>
        <fullName evidence="5">Tetratricopeptide repeat protein</fullName>
    </recommendedName>
</protein>
<evidence type="ECO:0008006" key="5">
    <source>
        <dbReference type="Google" id="ProtNLM"/>
    </source>
</evidence>
<keyword evidence="2" id="KW-0472">Membrane</keyword>
<dbReference type="RefSeq" id="WP_188530400.1">
    <property type="nucleotide sequence ID" value="NZ_BMGR01000004.1"/>
</dbReference>
<dbReference type="PROSITE" id="PS50005">
    <property type="entry name" value="TPR"/>
    <property type="match status" value="2"/>
</dbReference>
<keyword evidence="2" id="KW-0812">Transmembrane</keyword>
<dbReference type="Proteomes" id="UP000644756">
    <property type="component" value="Unassembled WGS sequence"/>
</dbReference>
<dbReference type="PANTHER" id="PTHR12558:SF13">
    <property type="entry name" value="CELL DIVISION CYCLE PROTEIN 27 HOMOLOG"/>
    <property type="match status" value="1"/>
</dbReference>
<dbReference type="SMART" id="SM00028">
    <property type="entry name" value="TPR"/>
    <property type="match status" value="2"/>
</dbReference>
<comment type="caution">
    <text evidence="3">The sequence shown here is derived from an EMBL/GenBank/DDBJ whole genome shotgun (WGS) entry which is preliminary data.</text>
</comment>
<evidence type="ECO:0000313" key="4">
    <source>
        <dbReference type="Proteomes" id="UP000644756"/>
    </source>
</evidence>
<proteinExistence type="predicted"/>
<dbReference type="InterPro" id="IPR011990">
    <property type="entry name" value="TPR-like_helical_dom_sf"/>
</dbReference>
<reference evidence="3" key="1">
    <citation type="journal article" date="2014" name="Int. J. Syst. Evol. Microbiol.">
        <title>Complete genome sequence of Corynebacterium casei LMG S-19264T (=DSM 44701T), isolated from a smear-ripened cheese.</title>
        <authorList>
            <consortium name="US DOE Joint Genome Institute (JGI-PGF)"/>
            <person name="Walter F."/>
            <person name="Albersmeier A."/>
            <person name="Kalinowski J."/>
            <person name="Ruckert C."/>
        </authorList>
    </citation>
    <scope>NUCLEOTIDE SEQUENCE</scope>
    <source>
        <strain evidence="3">CGMCC 1.12987</strain>
    </source>
</reference>
<feature type="repeat" description="TPR" evidence="1">
    <location>
        <begin position="169"/>
        <end position="202"/>
    </location>
</feature>
<dbReference type="Pfam" id="PF13181">
    <property type="entry name" value="TPR_8"/>
    <property type="match status" value="2"/>
</dbReference>